<keyword evidence="3 10" id="KW-0812">Transmembrane</keyword>
<feature type="domain" description="Palmitoyltransferase DHHC" evidence="11">
    <location>
        <begin position="136"/>
        <end position="283"/>
    </location>
</feature>
<evidence type="ECO:0000256" key="7">
    <source>
        <dbReference type="ARBA" id="ARBA00023288"/>
    </source>
</evidence>
<keyword evidence="4 10" id="KW-1133">Transmembrane helix</keyword>
<evidence type="ECO:0000256" key="8">
    <source>
        <dbReference type="ARBA" id="ARBA00023315"/>
    </source>
</evidence>
<keyword evidence="7" id="KW-0449">Lipoprotein</keyword>
<feature type="transmembrane region" description="Helical" evidence="10">
    <location>
        <begin position="90"/>
        <end position="110"/>
    </location>
</feature>
<evidence type="ECO:0000256" key="9">
    <source>
        <dbReference type="ARBA" id="ARBA00048048"/>
    </source>
</evidence>
<comment type="similarity">
    <text evidence="10">Belongs to the DHHC palmitoyltransferase family.</text>
</comment>
<keyword evidence="13" id="KW-1185">Reference proteome</keyword>
<sequence>MGPSSRFRNGPIGKLNHFLTITLIEWIGNFYRRVCGNRSSATCDRLCVYFMEEKNPVLLIVYLTLLTGSILLFFLTAWPHFPGHYLSQVHMYLVPIVIFFTYASFFTACMSDPGQITRENVIKACKMFDYDFLIFEPRECKTCLFLKPARSKHCSLCKMCVAKCDHHCSWINNCVGLKNHRYFLLFLYATVQICFYGAYLIYYIFWGIAKKMNLSDAWITSIQTGIRVRISTYQAALFLIHQERVLGALGIFALLVGLVIFIFFCYQLSLVYNGTTANEAFKWEELEEIIISGELWVFEKDTEEESKKRKKKNKSKEISEVKGKTTAVYWIQPAKRRKNVSSEGESEAIGENSKQIGRQVKSISEVRNIYDKGLWGNFKEALSPPSL</sequence>
<dbReference type="STRING" id="658196.A0A397TMQ7"/>
<reference evidence="12 13" key="1">
    <citation type="submission" date="2018-06" db="EMBL/GenBank/DDBJ databases">
        <title>Comparative genomics reveals the genomic features of Rhizophagus irregularis, R. cerebriforme, R. diaphanum and Gigaspora rosea, and their symbiotic lifestyle signature.</title>
        <authorList>
            <person name="Morin E."/>
            <person name="San Clemente H."/>
            <person name="Chen E.C.H."/>
            <person name="De La Providencia I."/>
            <person name="Hainaut M."/>
            <person name="Kuo A."/>
            <person name="Kohler A."/>
            <person name="Murat C."/>
            <person name="Tang N."/>
            <person name="Roy S."/>
            <person name="Loubradou J."/>
            <person name="Henrissat B."/>
            <person name="Grigoriev I.V."/>
            <person name="Corradi N."/>
            <person name="Roux C."/>
            <person name="Martin F.M."/>
        </authorList>
    </citation>
    <scope>NUCLEOTIDE SEQUENCE [LARGE SCALE GENOMIC DNA]</scope>
    <source>
        <strain evidence="12 13">DAOM 227022</strain>
    </source>
</reference>
<dbReference type="InterPro" id="IPR001594">
    <property type="entry name" value="Palmitoyltrfase_DHHC"/>
</dbReference>
<keyword evidence="2 10" id="KW-0808">Transferase</keyword>
<evidence type="ECO:0000313" key="12">
    <source>
        <dbReference type="EMBL" id="RIA97727.1"/>
    </source>
</evidence>
<comment type="caution">
    <text evidence="12">The sequence shown here is derived from an EMBL/GenBank/DDBJ whole genome shotgun (WGS) entry which is preliminary data.</text>
</comment>
<feature type="transmembrane region" description="Helical" evidence="10">
    <location>
        <begin position="245"/>
        <end position="266"/>
    </location>
</feature>
<proteinExistence type="inferred from homology"/>
<evidence type="ECO:0000256" key="2">
    <source>
        <dbReference type="ARBA" id="ARBA00022679"/>
    </source>
</evidence>
<dbReference type="EC" id="2.3.1.225" evidence="10"/>
<evidence type="ECO:0000259" key="11">
    <source>
        <dbReference type="Pfam" id="PF01529"/>
    </source>
</evidence>
<keyword evidence="8 10" id="KW-0012">Acyltransferase</keyword>
<dbReference type="GO" id="GO:0016020">
    <property type="term" value="C:membrane"/>
    <property type="evidence" value="ECO:0007669"/>
    <property type="project" value="UniProtKB-SubCell"/>
</dbReference>
<feature type="transmembrane region" description="Helical" evidence="10">
    <location>
        <begin position="57"/>
        <end position="78"/>
    </location>
</feature>
<protein>
    <recommendedName>
        <fullName evidence="10">Palmitoyltransferase</fullName>
        <ecNumber evidence="10">2.3.1.225</ecNumber>
    </recommendedName>
</protein>
<evidence type="ECO:0000256" key="1">
    <source>
        <dbReference type="ARBA" id="ARBA00004141"/>
    </source>
</evidence>
<dbReference type="InterPro" id="IPR039859">
    <property type="entry name" value="PFA4/ZDH16/20/ERF2-like"/>
</dbReference>
<comment type="subcellular location">
    <subcellularLocation>
        <location evidence="1">Membrane</location>
        <topology evidence="1">Multi-pass membrane protein</topology>
    </subcellularLocation>
</comment>
<organism evidence="12 13">
    <name type="scientific">Glomus cerebriforme</name>
    <dbReference type="NCBI Taxonomy" id="658196"/>
    <lineage>
        <taxon>Eukaryota</taxon>
        <taxon>Fungi</taxon>
        <taxon>Fungi incertae sedis</taxon>
        <taxon>Mucoromycota</taxon>
        <taxon>Glomeromycotina</taxon>
        <taxon>Glomeromycetes</taxon>
        <taxon>Glomerales</taxon>
        <taxon>Glomeraceae</taxon>
        <taxon>Glomus</taxon>
    </lineage>
</organism>
<dbReference type="GO" id="GO:0006612">
    <property type="term" value="P:protein targeting to membrane"/>
    <property type="evidence" value="ECO:0007669"/>
    <property type="project" value="TreeGrafter"/>
</dbReference>
<dbReference type="Pfam" id="PF01529">
    <property type="entry name" value="DHHC"/>
    <property type="match status" value="1"/>
</dbReference>
<dbReference type="OrthoDB" id="9909019at2759"/>
<evidence type="ECO:0000313" key="13">
    <source>
        <dbReference type="Proteomes" id="UP000265703"/>
    </source>
</evidence>
<dbReference type="GO" id="GO:0005783">
    <property type="term" value="C:endoplasmic reticulum"/>
    <property type="evidence" value="ECO:0007669"/>
    <property type="project" value="TreeGrafter"/>
</dbReference>
<dbReference type="EMBL" id="QKYT01000026">
    <property type="protein sequence ID" value="RIA97727.1"/>
    <property type="molecule type" value="Genomic_DNA"/>
</dbReference>
<feature type="transmembrane region" description="Helical" evidence="10">
    <location>
        <begin position="182"/>
        <end position="205"/>
    </location>
</feature>
<comment type="catalytic activity">
    <reaction evidence="9 10">
        <text>L-cysteinyl-[protein] + hexadecanoyl-CoA = S-hexadecanoyl-L-cysteinyl-[protein] + CoA</text>
        <dbReference type="Rhea" id="RHEA:36683"/>
        <dbReference type="Rhea" id="RHEA-COMP:10131"/>
        <dbReference type="Rhea" id="RHEA-COMP:11032"/>
        <dbReference type="ChEBI" id="CHEBI:29950"/>
        <dbReference type="ChEBI" id="CHEBI:57287"/>
        <dbReference type="ChEBI" id="CHEBI:57379"/>
        <dbReference type="ChEBI" id="CHEBI:74151"/>
        <dbReference type="EC" id="2.3.1.225"/>
    </reaction>
</comment>
<evidence type="ECO:0000256" key="5">
    <source>
        <dbReference type="ARBA" id="ARBA00023136"/>
    </source>
</evidence>
<accession>A0A397TMQ7</accession>
<dbReference type="PANTHER" id="PTHR22883">
    <property type="entry name" value="ZINC FINGER DHHC DOMAIN CONTAINING PROTEIN"/>
    <property type="match status" value="1"/>
</dbReference>
<evidence type="ECO:0000256" key="4">
    <source>
        <dbReference type="ARBA" id="ARBA00022989"/>
    </source>
</evidence>
<evidence type="ECO:0000256" key="6">
    <source>
        <dbReference type="ARBA" id="ARBA00023139"/>
    </source>
</evidence>
<comment type="domain">
    <text evidence="10">The DHHC domain is required for palmitoyltransferase activity.</text>
</comment>
<keyword evidence="5 10" id="KW-0472">Membrane</keyword>
<dbReference type="GO" id="GO:0019706">
    <property type="term" value="F:protein-cysteine S-palmitoyltransferase activity"/>
    <property type="evidence" value="ECO:0007669"/>
    <property type="project" value="UniProtKB-EC"/>
</dbReference>
<dbReference type="GO" id="GO:0005794">
    <property type="term" value="C:Golgi apparatus"/>
    <property type="evidence" value="ECO:0007669"/>
    <property type="project" value="TreeGrafter"/>
</dbReference>
<evidence type="ECO:0000256" key="10">
    <source>
        <dbReference type="RuleBase" id="RU079119"/>
    </source>
</evidence>
<dbReference type="AlphaFoldDB" id="A0A397TMQ7"/>
<dbReference type="PROSITE" id="PS50216">
    <property type="entry name" value="DHHC"/>
    <property type="match status" value="1"/>
</dbReference>
<name>A0A397TMQ7_9GLOM</name>
<evidence type="ECO:0000256" key="3">
    <source>
        <dbReference type="ARBA" id="ARBA00022692"/>
    </source>
</evidence>
<dbReference type="PANTHER" id="PTHR22883:SF488">
    <property type="entry name" value="PALMITOYLTRANSFERASE"/>
    <property type="match status" value="1"/>
</dbReference>
<gene>
    <name evidence="12" type="ORF">C1645_751853</name>
</gene>
<keyword evidence="6" id="KW-0564">Palmitate</keyword>
<dbReference type="Proteomes" id="UP000265703">
    <property type="component" value="Unassembled WGS sequence"/>
</dbReference>